<dbReference type="SMART" id="SM00432">
    <property type="entry name" value="MADS"/>
    <property type="match status" value="1"/>
</dbReference>
<dbReference type="PANTHER" id="PTHR48019">
    <property type="entry name" value="SERUM RESPONSE FACTOR HOMOLOG"/>
    <property type="match status" value="1"/>
</dbReference>
<dbReference type="EMBL" id="JBANAX010000526">
    <property type="protein sequence ID" value="KAL1204712.1"/>
    <property type="molecule type" value="Genomic_DNA"/>
</dbReference>
<dbReference type="InterPro" id="IPR050142">
    <property type="entry name" value="MADS-box/MEF2_TF"/>
</dbReference>
<protein>
    <submittedName>
        <fullName evidence="7">Agamous-like MADS-box protein AGL80</fullName>
    </submittedName>
</protein>
<evidence type="ECO:0000256" key="3">
    <source>
        <dbReference type="ARBA" id="ARBA00023125"/>
    </source>
</evidence>
<dbReference type="PRINTS" id="PR00404">
    <property type="entry name" value="MADSDOMAIN"/>
</dbReference>
<dbReference type="PROSITE" id="PS50066">
    <property type="entry name" value="MADS_BOX_2"/>
    <property type="match status" value="1"/>
</dbReference>
<dbReference type="GO" id="GO:0003677">
    <property type="term" value="F:DNA binding"/>
    <property type="evidence" value="ECO:0007669"/>
    <property type="project" value="UniProtKB-KW"/>
</dbReference>
<evidence type="ECO:0000256" key="4">
    <source>
        <dbReference type="ARBA" id="ARBA00023163"/>
    </source>
</evidence>
<evidence type="ECO:0000313" key="8">
    <source>
        <dbReference type="Proteomes" id="UP001558713"/>
    </source>
</evidence>
<accession>A0ABD1AD33</accession>
<dbReference type="SUPFAM" id="SSF55455">
    <property type="entry name" value="SRF-like"/>
    <property type="match status" value="1"/>
</dbReference>
<gene>
    <name evidence="7" type="ORF">V5N11_017328</name>
</gene>
<feature type="domain" description="MADS-box" evidence="6">
    <location>
        <begin position="1"/>
        <end position="51"/>
    </location>
</feature>
<dbReference type="Proteomes" id="UP001558713">
    <property type="component" value="Unassembled WGS sequence"/>
</dbReference>
<sequence length="354" mass="40714">MTRKKVRLAWVGNSNSRTVSLKKRRLGLSKKVKELTILCDVKAFIIMFSPNEAEPMVWPSVEVARDLLRYFFALPEFERKKKETNLQSYLKEKTMKVQDQLRRSQKKIMEYLADQLMVQLQHGGRIDDLSMSEIYALLSYSKAKIMVFRKRLNFMQDPPLRDPPVPAFELEFEEFRIITNGIFEEGSQNDERARKTDGAGRWINFDTLSDNQSHYLLDQWVFASEPPTYQGSSSNGNPNLEMEPIGPQGIIFHDLVGSVSQPLQPYGMEDNSIMARSQPMQYHIDFMSHDLGVQGEGSNINNGDSQFHRSITISTNNGLREEPPPNETTAREDNVDAMSFDINKVWSGLNNHHF</sequence>
<dbReference type="CDD" id="cd00266">
    <property type="entry name" value="MADS_SRF_like"/>
    <property type="match status" value="1"/>
</dbReference>
<dbReference type="Gene3D" id="3.40.1810.10">
    <property type="entry name" value="Transcription factor, MADS-box"/>
    <property type="match status" value="1"/>
</dbReference>
<comment type="caution">
    <text evidence="7">The sequence shown here is derived from an EMBL/GenBank/DDBJ whole genome shotgun (WGS) entry which is preliminary data.</text>
</comment>
<evidence type="ECO:0000256" key="2">
    <source>
        <dbReference type="ARBA" id="ARBA00023015"/>
    </source>
</evidence>
<proteinExistence type="predicted"/>
<keyword evidence="2" id="KW-0805">Transcription regulation</keyword>
<organism evidence="7 8">
    <name type="scientific">Cardamine amara subsp. amara</name>
    <dbReference type="NCBI Taxonomy" id="228776"/>
    <lineage>
        <taxon>Eukaryota</taxon>
        <taxon>Viridiplantae</taxon>
        <taxon>Streptophyta</taxon>
        <taxon>Embryophyta</taxon>
        <taxon>Tracheophyta</taxon>
        <taxon>Spermatophyta</taxon>
        <taxon>Magnoliopsida</taxon>
        <taxon>eudicotyledons</taxon>
        <taxon>Gunneridae</taxon>
        <taxon>Pentapetalae</taxon>
        <taxon>rosids</taxon>
        <taxon>malvids</taxon>
        <taxon>Brassicales</taxon>
        <taxon>Brassicaceae</taxon>
        <taxon>Cardamineae</taxon>
        <taxon>Cardamine</taxon>
    </lineage>
</organism>
<dbReference type="InterPro" id="IPR002100">
    <property type="entry name" value="TF_MADSbox"/>
</dbReference>
<name>A0ABD1AD33_CARAN</name>
<dbReference type="AlphaFoldDB" id="A0ABD1AD33"/>
<evidence type="ECO:0000256" key="1">
    <source>
        <dbReference type="ARBA" id="ARBA00004123"/>
    </source>
</evidence>
<keyword evidence="3" id="KW-0238">DNA-binding</keyword>
<evidence type="ECO:0000259" key="6">
    <source>
        <dbReference type="PROSITE" id="PS50066"/>
    </source>
</evidence>
<dbReference type="InterPro" id="IPR033897">
    <property type="entry name" value="SRF-like_MADS-box"/>
</dbReference>
<comment type="subcellular location">
    <subcellularLocation>
        <location evidence="1">Nucleus</location>
    </subcellularLocation>
</comment>
<reference evidence="7 8" key="1">
    <citation type="submission" date="2024-04" db="EMBL/GenBank/DDBJ databases">
        <title>Genome assembly C_amara_ONT_v2.</title>
        <authorList>
            <person name="Yant L."/>
            <person name="Moore C."/>
            <person name="Slenker M."/>
        </authorList>
    </citation>
    <scope>NUCLEOTIDE SEQUENCE [LARGE SCALE GENOMIC DNA]</scope>
    <source>
        <tissue evidence="7">Leaf</tissue>
    </source>
</reference>
<dbReference type="Pfam" id="PF00319">
    <property type="entry name" value="SRF-TF"/>
    <property type="match status" value="1"/>
</dbReference>
<dbReference type="InterPro" id="IPR036879">
    <property type="entry name" value="TF_MADSbox_sf"/>
</dbReference>
<evidence type="ECO:0000256" key="5">
    <source>
        <dbReference type="ARBA" id="ARBA00023242"/>
    </source>
</evidence>
<keyword evidence="8" id="KW-1185">Reference proteome</keyword>
<evidence type="ECO:0000313" key="7">
    <source>
        <dbReference type="EMBL" id="KAL1204712.1"/>
    </source>
</evidence>
<dbReference type="GO" id="GO:0005634">
    <property type="term" value="C:nucleus"/>
    <property type="evidence" value="ECO:0007669"/>
    <property type="project" value="UniProtKB-SubCell"/>
</dbReference>
<keyword evidence="5" id="KW-0539">Nucleus</keyword>
<keyword evidence="4" id="KW-0804">Transcription</keyword>